<keyword evidence="7" id="KW-1133">Transmembrane helix</keyword>
<evidence type="ECO:0000256" key="3">
    <source>
        <dbReference type="ARBA" id="ARBA00022448"/>
    </source>
</evidence>
<reference evidence="13" key="1">
    <citation type="submission" date="2021-01" db="EMBL/GenBank/DDBJ databases">
        <authorList>
            <person name="Eckstrom K.M.E."/>
        </authorList>
    </citation>
    <scope>NUCLEOTIDE SEQUENCE</scope>
    <source>
        <strain evidence="13">UVCC 0001</strain>
    </source>
</reference>
<evidence type="ECO:0000256" key="2">
    <source>
        <dbReference type="ARBA" id="ARBA00007294"/>
    </source>
</evidence>
<accession>A0AAD9IMZ0</accession>
<keyword evidence="8 12" id="KW-0496">Mitochondrion</keyword>
<evidence type="ECO:0000256" key="10">
    <source>
        <dbReference type="PIRSR" id="PIRSR607992-1"/>
    </source>
</evidence>
<sequence length="110" mass="11544">MSFFNADASRSLYKLYHKSHFALAGLVPVTAAAPSDSFPAKLSDVALAVVLPFHSHVSLNSVVTDYVPKAAQPLARSGVLGVTAVTFLGLMKLSLMGDGIGGTVKKLWKA</sequence>
<name>A0AAD9IMZ0_PROWI</name>
<keyword evidence="6 12" id="KW-0809">Transit peptide</keyword>
<dbReference type="GO" id="GO:0006099">
    <property type="term" value="P:tricarboxylic acid cycle"/>
    <property type="evidence" value="ECO:0007669"/>
    <property type="project" value="TreeGrafter"/>
</dbReference>
<gene>
    <name evidence="13" type="ORF">QBZ16_002110</name>
</gene>
<keyword evidence="4" id="KW-0812">Transmembrane</keyword>
<dbReference type="GO" id="GO:0048039">
    <property type="term" value="F:ubiquinone binding"/>
    <property type="evidence" value="ECO:0007669"/>
    <property type="project" value="TreeGrafter"/>
</dbReference>
<dbReference type="PANTHER" id="PTHR13337:SF2">
    <property type="entry name" value="SUCCINATE DEHYDROGENASE [UBIQUINONE] CYTOCHROME B SMALL SUBUNIT, MITOCHONDRIAL"/>
    <property type="match status" value="1"/>
</dbReference>
<evidence type="ECO:0000256" key="12">
    <source>
        <dbReference type="RuleBase" id="RU364031"/>
    </source>
</evidence>
<dbReference type="AlphaFoldDB" id="A0AAD9IMZ0"/>
<dbReference type="InterPro" id="IPR034804">
    <property type="entry name" value="SQR/QFR_C/D"/>
</dbReference>
<evidence type="ECO:0000313" key="13">
    <source>
        <dbReference type="EMBL" id="KAK2079715.1"/>
    </source>
</evidence>
<organism evidence="13 14">
    <name type="scientific">Prototheca wickerhamii</name>
    <dbReference type="NCBI Taxonomy" id="3111"/>
    <lineage>
        <taxon>Eukaryota</taxon>
        <taxon>Viridiplantae</taxon>
        <taxon>Chlorophyta</taxon>
        <taxon>core chlorophytes</taxon>
        <taxon>Trebouxiophyceae</taxon>
        <taxon>Chlorellales</taxon>
        <taxon>Chlorellaceae</taxon>
        <taxon>Prototheca</taxon>
    </lineage>
</organism>
<keyword evidence="3" id="KW-0813">Transport</keyword>
<dbReference type="GO" id="GO:0006121">
    <property type="term" value="P:mitochondrial electron transport, succinate to ubiquinone"/>
    <property type="evidence" value="ECO:0007669"/>
    <property type="project" value="TreeGrafter"/>
</dbReference>
<evidence type="ECO:0000256" key="11">
    <source>
        <dbReference type="PIRSR" id="PIRSR607992-2"/>
    </source>
</evidence>
<keyword evidence="11" id="KW-0479">Metal-binding</keyword>
<evidence type="ECO:0000256" key="1">
    <source>
        <dbReference type="ARBA" id="ARBA00004448"/>
    </source>
</evidence>
<dbReference type="InterPro" id="IPR007992">
    <property type="entry name" value="CybS"/>
</dbReference>
<protein>
    <recommendedName>
        <fullName evidence="12">Succinate dehydrogenase [ubiquinone] cytochrome b small subunit</fullName>
    </recommendedName>
</protein>
<dbReference type="GO" id="GO:0005743">
    <property type="term" value="C:mitochondrial inner membrane"/>
    <property type="evidence" value="ECO:0007669"/>
    <property type="project" value="UniProtKB-SubCell"/>
</dbReference>
<dbReference type="PANTHER" id="PTHR13337">
    <property type="entry name" value="SUCCINATE DEHYDROGENASE"/>
    <property type="match status" value="1"/>
</dbReference>
<dbReference type="Proteomes" id="UP001255856">
    <property type="component" value="Unassembled WGS sequence"/>
</dbReference>
<feature type="binding site" description="axial binding residue" evidence="11">
    <location>
        <position position="54"/>
    </location>
    <ligand>
        <name>heme b</name>
        <dbReference type="ChEBI" id="CHEBI:60344"/>
        <note>ligand shared with SDHC</note>
    </ligand>
    <ligandPart>
        <name>Fe</name>
        <dbReference type="ChEBI" id="CHEBI:18248"/>
    </ligandPart>
</feature>
<comment type="subcellular location">
    <subcellularLocation>
        <location evidence="1 12">Mitochondrion inner membrane</location>
        <topology evidence="1 12">Multi-pass membrane protein</topology>
    </subcellularLocation>
</comment>
<comment type="caution">
    <text evidence="13">The sequence shown here is derived from an EMBL/GenBank/DDBJ whole genome shotgun (WGS) entry which is preliminary data.</text>
</comment>
<evidence type="ECO:0000313" key="14">
    <source>
        <dbReference type="Proteomes" id="UP001255856"/>
    </source>
</evidence>
<keyword evidence="14" id="KW-1185">Reference proteome</keyword>
<keyword evidence="11" id="KW-0408">Iron</keyword>
<evidence type="ECO:0000256" key="7">
    <source>
        <dbReference type="ARBA" id="ARBA00022989"/>
    </source>
</evidence>
<keyword evidence="9 12" id="KW-0472">Membrane</keyword>
<keyword evidence="5 12" id="KW-0999">Mitochondrion inner membrane</keyword>
<evidence type="ECO:0000256" key="5">
    <source>
        <dbReference type="ARBA" id="ARBA00022792"/>
    </source>
</evidence>
<evidence type="ECO:0000256" key="6">
    <source>
        <dbReference type="ARBA" id="ARBA00022946"/>
    </source>
</evidence>
<comment type="similarity">
    <text evidence="2 12">Belongs to the CybS family.</text>
</comment>
<evidence type="ECO:0000256" key="4">
    <source>
        <dbReference type="ARBA" id="ARBA00022692"/>
    </source>
</evidence>
<feature type="binding site" evidence="10">
    <location>
        <position position="66"/>
    </location>
    <ligand>
        <name>a ubiquinone</name>
        <dbReference type="ChEBI" id="CHEBI:16389"/>
        <note>ligand shared with IP/SDHB</note>
    </ligand>
</feature>
<dbReference type="GO" id="GO:0046872">
    <property type="term" value="F:metal ion binding"/>
    <property type="evidence" value="ECO:0007669"/>
    <property type="project" value="UniProtKB-KW"/>
</dbReference>
<dbReference type="Gene3D" id="1.20.1300.10">
    <property type="entry name" value="Fumarate reductase/succinate dehydrogenase, transmembrane subunit"/>
    <property type="match status" value="1"/>
</dbReference>
<dbReference type="GO" id="GO:0020037">
    <property type="term" value="F:heme binding"/>
    <property type="evidence" value="ECO:0007669"/>
    <property type="project" value="TreeGrafter"/>
</dbReference>
<dbReference type="Pfam" id="PF05328">
    <property type="entry name" value="CybS"/>
    <property type="match status" value="1"/>
</dbReference>
<evidence type="ECO:0000256" key="9">
    <source>
        <dbReference type="ARBA" id="ARBA00023136"/>
    </source>
</evidence>
<dbReference type="EMBL" id="JASFZW010000002">
    <property type="protein sequence ID" value="KAK2079715.1"/>
    <property type="molecule type" value="Genomic_DNA"/>
</dbReference>
<evidence type="ECO:0000256" key="8">
    <source>
        <dbReference type="ARBA" id="ARBA00023128"/>
    </source>
</evidence>
<proteinExistence type="inferred from homology"/>